<proteinExistence type="predicted"/>
<protein>
    <recommendedName>
        <fullName evidence="1">Aminotransferase class V domain-containing protein</fullName>
    </recommendedName>
</protein>
<dbReference type="AlphaFoldDB" id="A0AAN6EYU3"/>
<gene>
    <name evidence="2" type="ORF">HRR80_003557</name>
</gene>
<organism evidence="2 3">
    <name type="scientific">Exophiala dermatitidis</name>
    <name type="common">Black yeast-like fungus</name>
    <name type="synonym">Wangiella dermatitidis</name>
    <dbReference type="NCBI Taxonomy" id="5970"/>
    <lineage>
        <taxon>Eukaryota</taxon>
        <taxon>Fungi</taxon>
        <taxon>Dikarya</taxon>
        <taxon>Ascomycota</taxon>
        <taxon>Pezizomycotina</taxon>
        <taxon>Eurotiomycetes</taxon>
        <taxon>Chaetothyriomycetidae</taxon>
        <taxon>Chaetothyriales</taxon>
        <taxon>Herpotrichiellaceae</taxon>
        <taxon>Exophiala</taxon>
    </lineage>
</organism>
<evidence type="ECO:0000313" key="3">
    <source>
        <dbReference type="Proteomes" id="UP001161757"/>
    </source>
</evidence>
<evidence type="ECO:0000313" key="2">
    <source>
        <dbReference type="EMBL" id="KAJ8992455.1"/>
    </source>
</evidence>
<dbReference type="InterPro" id="IPR015421">
    <property type="entry name" value="PyrdxlP-dep_Trfase_major"/>
</dbReference>
<dbReference type="Gene3D" id="3.40.640.10">
    <property type="entry name" value="Type I PLP-dependent aspartate aminotransferase-like (Major domain)"/>
    <property type="match status" value="1"/>
</dbReference>
<accession>A0AAN6EYU3</accession>
<dbReference type="SUPFAM" id="SSF53383">
    <property type="entry name" value="PLP-dependent transferases"/>
    <property type="match status" value="1"/>
</dbReference>
<comment type="caution">
    <text evidence="2">The sequence shown here is derived from an EMBL/GenBank/DDBJ whole genome shotgun (WGS) entry which is preliminary data.</text>
</comment>
<dbReference type="PANTHER" id="PTHR43586">
    <property type="entry name" value="CYSTEINE DESULFURASE"/>
    <property type="match status" value="1"/>
</dbReference>
<dbReference type="InterPro" id="IPR015422">
    <property type="entry name" value="PyrdxlP-dep_Trfase_small"/>
</dbReference>
<evidence type="ECO:0000259" key="1">
    <source>
        <dbReference type="Pfam" id="PF00266"/>
    </source>
</evidence>
<dbReference type="PANTHER" id="PTHR43586:SF21">
    <property type="entry name" value="PYRIDOXAL PHOSPHATE (PLP)-DEPENDENT ASPARTATE AMINOTRANSFERASE SUPERFAMILY"/>
    <property type="match status" value="1"/>
</dbReference>
<reference evidence="2" key="1">
    <citation type="submission" date="2023-01" db="EMBL/GenBank/DDBJ databases">
        <title>Exophiala dermititidis isolated from Cystic Fibrosis Patient.</title>
        <authorList>
            <person name="Kurbessoian T."/>
            <person name="Crocker A."/>
            <person name="Murante D."/>
            <person name="Hogan D.A."/>
            <person name="Stajich J.E."/>
        </authorList>
    </citation>
    <scope>NUCLEOTIDE SEQUENCE</scope>
    <source>
        <strain evidence="2">Ex8</strain>
    </source>
</reference>
<dbReference type="Pfam" id="PF00266">
    <property type="entry name" value="Aminotran_5"/>
    <property type="match status" value="1"/>
</dbReference>
<dbReference type="InterPro" id="IPR000192">
    <property type="entry name" value="Aminotrans_V_dom"/>
</dbReference>
<name>A0AAN6EYU3_EXODE</name>
<dbReference type="Gene3D" id="3.90.1150.10">
    <property type="entry name" value="Aspartate Aminotransferase, domain 1"/>
    <property type="match status" value="1"/>
</dbReference>
<dbReference type="Proteomes" id="UP001161757">
    <property type="component" value="Unassembled WGS sequence"/>
</dbReference>
<dbReference type="EMBL" id="JAJGCB010000005">
    <property type="protein sequence ID" value="KAJ8992455.1"/>
    <property type="molecule type" value="Genomic_DNA"/>
</dbReference>
<sequence>MGSQSLDLKAIRSHFPALAQKQVFMDNAGGAQVLQSVITSISDYLSKNNVQLGASYPIAQKSTNKFNAGHAAGAKYINASQEEVVFGASTTQLFRNLSVALKVEPGQEIIISNIDHEADIAPWVQMAEWKGLTVKWWVPTKNTNSNPRLEPDDLKALLSPKTRLVCCTHTSNILGTITDVAALSKVIRETNPNTLFCVDAVAYAPHAPIDVKALGVDFYSFSWYKVYGPHVSMLYASKKAQEQLNSLGHFFKGRNTLEEMMGLAAGNYECVQSIPEVIAYINKIGWDAMEAQEERLQELLLAYLRSKSDQIKIYGEPSSNRNIRHPVISFRVKGQSSLGIVDAVEAKSDYGIRYGHFYSKRLLEKVLEIPDPDDGVVRVSLLHYNTVEEVEGLVKVLDEVIREGAGKEVHDPERKDVANW</sequence>
<feature type="domain" description="Aminotransferase class V" evidence="1">
    <location>
        <begin position="23"/>
        <end position="392"/>
    </location>
</feature>
<dbReference type="InterPro" id="IPR015424">
    <property type="entry name" value="PyrdxlP-dep_Trfase"/>
</dbReference>